<dbReference type="EMBL" id="BBYR01000026">
    <property type="protein sequence ID" value="GAP35631.1"/>
    <property type="molecule type" value="Genomic_DNA"/>
</dbReference>
<protein>
    <submittedName>
        <fullName evidence="1">Capsular polysaccharide synthesis enzyme CpsB</fullName>
    </submittedName>
</protein>
<gene>
    <name evidence="1" type="ORF">ISF6_1404</name>
</gene>
<evidence type="ECO:0000313" key="2">
    <source>
        <dbReference type="Proteomes" id="UP000037660"/>
    </source>
</evidence>
<dbReference type="Proteomes" id="UP000037660">
    <property type="component" value="Unassembled WGS sequence"/>
</dbReference>
<organism evidence="1 2">
    <name type="scientific">Piscinibacter sakaiensis</name>
    <name type="common">Ideonella sakaiensis</name>
    <dbReference type="NCBI Taxonomy" id="1547922"/>
    <lineage>
        <taxon>Bacteria</taxon>
        <taxon>Pseudomonadati</taxon>
        <taxon>Pseudomonadota</taxon>
        <taxon>Betaproteobacteria</taxon>
        <taxon>Burkholderiales</taxon>
        <taxon>Sphaerotilaceae</taxon>
        <taxon>Piscinibacter</taxon>
    </lineage>
</organism>
<evidence type="ECO:0000313" key="1">
    <source>
        <dbReference type="EMBL" id="GAP35631.1"/>
    </source>
</evidence>
<name>A0A0K8NZ20_PISS1</name>
<proteinExistence type="predicted"/>
<dbReference type="Pfam" id="PF10082">
    <property type="entry name" value="BBP2_2"/>
    <property type="match status" value="1"/>
</dbReference>
<reference evidence="1 2" key="2">
    <citation type="journal article" date="2016" name="Science">
        <title>A bacterium that degrades and assimilates poly(ethylene terephthalate).</title>
        <authorList>
            <person name="Yoshida S."/>
            <person name="Hiraga K."/>
            <person name="Takehana T."/>
            <person name="Taniguchi I."/>
            <person name="Yamaji H."/>
            <person name="Maeda Y."/>
            <person name="Toyohara K."/>
            <person name="Miyamoto K."/>
            <person name="Kimura Y."/>
            <person name="Oda K."/>
        </authorList>
    </citation>
    <scope>NUCLEOTIDE SEQUENCE [LARGE SCALE GENOMIC DNA]</scope>
    <source>
        <strain evidence="2">NBRC 110686 / TISTR 2288 / 201-F6</strain>
    </source>
</reference>
<keyword evidence="2" id="KW-1185">Reference proteome</keyword>
<dbReference type="STRING" id="1547922.ISF6_1404"/>
<reference evidence="2" key="1">
    <citation type="submission" date="2015-07" db="EMBL/GenBank/DDBJ databases">
        <title>Discovery of a poly(ethylene terephthalate assimilation.</title>
        <authorList>
            <person name="Yoshida S."/>
            <person name="Hiraga K."/>
            <person name="Takehana T."/>
            <person name="Taniguchi I."/>
            <person name="Yamaji H."/>
            <person name="Maeda Y."/>
            <person name="Toyohara K."/>
            <person name="Miyamoto K."/>
            <person name="Kimura Y."/>
            <person name="Oda K."/>
        </authorList>
    </citation>
    <scope>NUCLEOTIDE SEQUENCE [LARGE SCALE GENOMIC DNA]</scope>
    <source>
        <strain evidence="2">NBRC 110686 / TISTR 2288 / 201-F6</strain>
    </source>
</reference>
<dbReference type="AlphaFoldDB" id="A0A0K8NZ20"/>
<comment type="caution">
    <text evidence="1">The sequence shown here is derived from an EMBL/GenBank/DDBJ whole genome shotgun (WGS) entry which is preliminary data.</text>
</comment>
<sequence length="375" mass="41263">MPNSGAYAPKALPIADGVALTPTLGVSLGHTDNVGLAPKAQAQRSGVITLTPKLLATTAYRASRYAVGYQGELIRYPSSSRDNANNHELAATAENVLDTRFAVNSRLSYQDKRDAAGTTDRAAGQELDHWRGLNGAVLARYGAPGAKGRLELELGAFDKKYVNNRTTTQDADYLSTNLAARFGVRVMPKTTVLVEYRNTRFDYKRNVQGLDGTEQRYLVGAEWEATALTSGSFKVGYLNKDYKSPTRTGFSGLTWEGGVSWKPLTYSTVDISTGRSATDPTGNNGDYIKSSFIATSWTHQWASYFSTRVSLVHNESDYVGTARQDKVDTLGFSANYDFRRWVRLGASYEYSKRSSTAASFDYDRNLFSLFGEFAF</sequence>
<dbReference type="InterPro" id="IPR018759">
    <property type="entry name" value="BBP2_2"/>
</dbReference>
<accession>A0A0K8NZ20</accession>